<dbReference type="Gene3D" id="1.10.3730.20">
    <property type="match status" value="1"/>
</dbReference>
<accession>A0A561QAL2</accession>
<evidence type="ECO:0000256" key="6">
    <source>
        <dbReference type="ARBA" id="ARBA00022692"/>
    </source>
</evidence>
<dbReference type="AlphaFoldDB" id="A0A561QAL2"/>
<dbReference type="GO" id="GO:0022857">
    <property type="term" value="F:transmembrane transporter activity"/>
    <property type="evidence" value="ECO:0007669"/>
    <property type="project" value="InterPro"/>
</dbReference>
<dbReference type="GO" id="GO:0009103">
    <property type="term" value="P:lipopolysaccharide biosynthetic process"/>
    <property type="evidence" value="ECO:0007669"/>
    <property type="project" value="UniProtKB-KW"/>
</dbReference>
<keyword evidence="4" id="KW-0997">Cell inner membrane</keyword>
<evidence type="ECO:0000256" key="3">
    <source>
        <dbReference type="ARBA" id="ARBA00022516"/>
    </source>
</evidence>
<dbReference type="InterPro" id="IPR037185">
    <property type="entry name" value="EmrE-like"/>
</dbReference>
<keyword evidence="10 11" id="KW-0472">Membrane</keyword>
<keyword evidence="2" id="KW-1003">Cell membrane</keyword>
<evidence type="ECO:0000256" key="8">
    <source>
        <dbReference type="ARBA" id="ARBA00022989"/>
    </source>
</evidence>
<dbReference type="PANTHER" id="PTHR30561">
    <property type="entry name" value="SMR FAMILY PROTON-DEPENDENT DRUG EFFLUX TRANSPORTER SUGE"/>
    <property type="match status" value="1"/>
</dbReference>
<keyword evidence="9" id="KW-0443">Lipid metabolism</keyword>
<evidence type="ECO:0000259" key="12">
    <source>
        <dbReference type="Pfam" id="PF00892"/>
    </source>
</evidence>
<evidence type="ECO:0000256" key="7">
    <source>
        <dbReference type="ARBA" id="ARBA00022985"/>
    </source>
</evidence>
<evidence type="ECO:0000256" key="4">
    <source>
        <dbReference type="ARBA" id="ARBA00022519"/>
    </source>
</evidence>
<dbReference type="GO" id="GO:0005886">
    <property type="term" value="C:plasma membrane"/>
    <property type="evidence" value="ECO:0007669"/>
    <property type="project" value="UniProtKB-SubCell"/>
</dbReference>
<protein>
    <submittedName>
        <fullName evidence="13">EamA-like transporter family protein</fullName>
    </submittedName>
</protein>
<dbReference type="GO" id="GO:0009245">
    <property type="term" value="P:lipid A biosynthetic process"/>
    <property type="evidence" value="ECO:0007669"/>
    <property type="project" value="UniProtKB-KW"/>
</dbReference>
<evidence type="ECO:0000256" key="2">
    <source>
        <dbReference type="ARBA" id="ARBA00022475"/>
    </source>
</evidence>
<evidence type="ECO:0000256" key="11">
    <source>
        <dbReference type="SAM" id="Phobius"/>
    </source>
</evidence>
<feature type="domain" description="EamA" evidence="12">
    <location>
        <begin position="32"/>
        <end position="113"/>
    </location>
</feature>
<evidence type="ECO:0000256" key="10">
    <source>
        <dbReference type="ARBA" id="ARBA00023136"/>
    </source>
</evidence>
<dbReference type="PANTHER" id="PTHR30561:SF9">
    <property type="entry name" value="4-AMINO-4-DEOXY-L-ARABINOSE-PHOSPHOUNDECAPRENOL FLIPPASE SUBUNIT ARNF-RELATED"/>
    <property type="match status" value="1"/>
</dbReference>
<keyword evidence="14" id="KW-1185">Reference proteome</keyword>
<gene>
    <name evidence="13" type="ORF">FHW37_11241</name>
</gene>
<reference evidence="13 14" key="1">
    <citation type="submission" date="2019-06" db="EMBL/GenBank/DDBJ databases">
        <title>Sorghum-associated microbial communities from plants grown in Nebraska, USA.</title>
        <authorList>
            <person name="Schachtman D."/>
        </authorList>
    </citation>
    <scope>NUCLEOTIDE SEQUENCE [LARGE SCALE GENOMIC DNA]</scope>
    <source>
        <strain evidence="13 14">1225</strain>
    </source>
</reference>
<keyword evidence="3" id="KW-0444">Lipid biosynthesis</keyword>
<proteinExistence type="predicted"/>
<keyword evidence="8 11" id="KW-1133">Transmembrane helix</keyword>
<dbReference type="SUPFAM" id="SSF103481">
    <property type="entry name" value="Multidrug resistance efflux transporter EmrE"/>
    <property type="match status" value="1"/>
</dbReference>
<feature type="transmembrane region" description="Helical" evidence="11">
    <location>
        <begin position="97"/>
        <end position="117"/>
    </location>
</feature>
<evidence type="ECO:0000313" key="13">
    <source>
        <dbReference type="EMBL" id="TWF47403.1"/>
    </source>
</evidence>
<evidence type="ECO:0000256" key="1">
    <source>
        <dbReference type="ARBA" id="ARBA00004651"/>
    </source>
</evidence>
<keyword evidence="6 11" id="KW-0812">Transmembrane</keyword>
<feature type="transmembrane region" description="Helical" evidence="11">
    <location>
        <begin position="71"/>
        <end position="91"/>
    </location>
</feature>
<comment type="caution">
    <text evidence="13">The sequence shown here is derived from an EMBL/GenBank/DDBJ whole genome shotgun (WGS) entry which is preliminary data.</text>
</comment>
<feature type="transmembrane region" description="Helical" evidence="11">
    <location>
        <begin position="44"/>
        <end position="64"/>
    </location>
</feature>
<dbReference type="InterPro" id="IPR000620">
    <property type="entry name" value="EamA_dom"/>
</dbReference>
<dbReference type="Pfam" id="PF00892">
    <property type="entry name" value="EamA"/>
    <property type="match status" value="1"/>
</dbReference>
<name>A0A561QAL2_9HYPH</name>
<dbReference type="RefSeq" id="WP_186458450.1">
    <property type="nucleotide sequence ID" value="NZ_VIWP01000012.1"/>
</dbReference>
<evidence type="ECO:0000313" key="14">
    <source>
        <dbReference type="Proteomes" id="UP000320653"/>
    </source>
</evidence>
<evidence type="ECO:0000256" key="5">
    <source>
        <dbReference type="ARBA" id="ARBA00022556"/>
    </source>
</evidence>
<dbReference type="InterPro" id="IPR000390">
    <property type="entry name" value="Small_drug/metabolite_transptr"/>
</dbReference>
<comment type="subcellular location">
    <subcellularLocation>
        <location evidence="1">Cell membrane</location>
        <topology evidence="1">Multi-pass membrane protein</topology>
    </subcellularLocation>
</comment>
<keyword evidence="5" id="KW-0441">Lipid A biosynthesis</keyword>
<evidence type="ECO:0000256" key="9">
    <source>
        <dbReference type="ARBA" id="ARBA00023098"/>
    </source>
</evidence>
<keyword evidence="7" id="KW-0448">Lipopolysaccharide biosynthesis</keyword>
<organism evidence="13 14">
    <name type="scientific">Neorhizobium alkalisoli</name>
    <dbReference type="NCBI Taxonomy" id="528178"/>
    <lineage>
        <taxon>Bacteria</taxon>
        <taxon>Pseudomonadati</taxon>
        <taxon>Pseudomonadota</taxon>
        <taxon>Alphaproteobacteria</taxon>
        <taxon>Hyphomicrobiales</taxon>
        <taxon>Rhizobiaceae</taxon>
        <taxon>Rhizobium/Agrobacterium group</taxon>
        <taxon>Neorhizobium</taxon>
    </lineage>
</organism>
<dbReference type="Proteomes" id="UP000320653">
    <property type="component" value="Unassembled WGS sequence"/>
</dbReference>
<dbReference type="EMBL" id="VIWP01000012">
    <property type="protein sequence ID" value="TWF47403.1"/>
    <property type="molecule type" value="Genomic_DNA"/>
</dbReference>
<sequence>MKSMRAAWLLVPILNALQQIFLKQSASALAGAPGGWLDALFTSPWFALAIAAEIACFGIWMTVLAEMDLSAAFPLSAISYVLIMGIAWFVYGEPVTWLEMVGSALILAGVWCIAGAMPADRDTSPSTSVEGRDIRT</sequence>